<accession>A0A7J7ZJ62</accession>
<dbReference type="AlphaFoldDB" id="A0A7J7ZJ62"/>
<keyword evidence="1" id="KW-1133">Transmembrane helix</keyword>
<comment type="caution">
    <text evidence="2">The sequence shown here is derived from an EMBL/GenBank/DDBJ whole genome shotgun (WGS) entry which is preliminary data.</text>
</comment>
<keyword evidence="1" id="KW-0472">Membrane</keyword>
<keyword evidence="1" id="KW-0812">Transmembrane</keyword>
<gene>
    <name evidence="2" type="ORF">mPipKuh1_009515</name>
</gene>
<protein>
    <submittedName>
        <fullName evidence="2">Uncharacterized protein</fullName>
    </submittedName>
</protein>
<proteinExistence type="predicted"/>
<keyword evidence="3" id="KW-1185">Reference proteome</keyword>
<dbReference type="Proteomes" id="UP000558488">
    <property type="component" value="Unassembled WGS sequence"/>
</dbReference>
<dbReference type="EMBL" id="JACAGB010000003">
    <property type="protein sequence ID" value="KAF6374292.1"/>
    <property type="molecule type" value="Genomic_DNA"/>
</dbReference>
<sequence length="127" mass="15394">MQAQLRYQWNISQTKNKLSKNSSGMIIIIIIIIIITPKNCSYPEKEEQGWRDHNSRYQAILQNHCSQNWHWQKNRHINQWNQTENPEIDLSHYAQLIFDKDDKNIQWSQDSLFNKWCWEPKPIWLSG</sequence>
<evidence type="ECO:0000256" key="1">
    <source>
        <dbReference type="SAM" id="Phobius"/>
    </source>
</evidence>
<evidence type="ECO:0000313" key="2">
    <source>
        <dbReference type="EMBL" id="KAF6374292.1"/>
    </source>
</evidence>
<organism evidence="2 3">
    <name type="scientific">Pipistrellus kuhlii</name>
    <name type="common">Kuhl's pipistrelle</name>
    <dbReference type="NCBI Taxonomy" id="59472"/>
    <lineage>
        <taxon>Eukaryota</taxon>
        <taxon>Metazoa</taxon>
        <taxon>Chordata</taxon>
        <taxon>Craniata</taxon>
        <taxon>Vertebrata</taxon>
        <taxon>Euteleostomi</taxon>
        <taxon>Mammalia</taxon>
        <taxon>Eutheria</taxon>
        <taxon>Laurasiatheria</taxon>
        <taxon>Chiroptera</taxon>
        <taxon>Yangochiroptera</taxon>
        <taxon>Vespertilionidae</taxon>
        <taxon>Pipistrellus</taxon>
    </lineage>
</organism>
<evidence type="ECO:0000313" key="3">
    <source>
        <dbReference type="Proteomes" id="UP000558488"/>
    </source>
</evidence>
<feature type="transmembrane region" description="Helical" evidence="1">
    <location>
        <begin position="21"/>
        <end position="37"/>
    </location>
</feature>
<reference evidence="2 3" key="1">
    <citation type="journal article" date="2020" name="Nature">
        <title>Six reference-quality genomes reveal evolution of bat adaptations.</title>
        <authorList>
            <person name="Jebb D."/>
            <person name="Huang Z."/>
            <person name="Pippel M."/>
            <person name="Hughes G.M."/>
            <person name="Lavrichenko K."/>
            <person name="Devanna P."/>
            <person name="Winkler S."/>
            <person name="Jermiin L.S."/>
            <person name="Skirmuntt E.C."/>
            <person name="Katzourakis A."/>
            <person name="Burkitt-Gray L."/>
            <person name="Ray D.A."/>
            <person name="Sullivan K.A.M."/>
            <person name="Roscito J.G."/>
            <person name="Kirilenko B.M."/>
            <person name="Davalos L.M."/>
            <person name="Corthals A.P."/>
            <person name="Power M.L."/>
            <person name="Jones G."/>
            <person name="Ransome R.D."/>
            <person name="Dechmann D.K.N."/>
            <person name="Locatelli A.G."/>
            <person name="Puechmaille S.J."/>
            <person name="Fedrigo O."/>
            <person name="Jarvis E.D."/>
            <person name="Hiller M."/>
            <person name="Vernes S.C."/>
            <person name="Myers E.W."/>
            <person name="Teeling E.C."/>
        </authorList>
    </citation>
    <scope>NUCLEOTIDE SEQUENCE [LARGE SCALE GENOMIC DNA]</scope>
    <source>
        <strain evidence="2">MPipKuh1</strain>
        <tissue evidence="2">Flight muscle</tissue>
    </source>
</reference>
<name>A0A7J7ZJ62_PIPKU</name>